<feature type="binding site" evidence="9">
    <location>
        <position position="91"/>
    </location>
    <ligand>
        <name>Mg(2+)</name>
        <dbReference type="ChEBI" id="CHEBI:18420"/>
    </ligand>
</feature>
<evidence type="ECO:0000256" key="11">
    <source>
        <dbReference type="RuleBase" id="RU004253"/>
    </source>
</evidence>
<organism evidence="13 14">
    <name type="scientific">Aminivibrio pyruvatiphilus</name>
    <dbReference type="NCBI Taxonomy" id="1005740"/>
    <lineage>
        <taxon>Bacteria</taxon>
        <taxon>Thermotogati</taxon>
        <taxon>Synergistota</taxon>
        <taxon>Synergistia</taxon>
        <taxon>Synergistales</taxon>
        <taxon>Aminobacteriaceae</taxon>
        <taxon>Aminivibrio</taxon>
    </lineage>
</organism>
<dbReference type="OrthoDB" id="9812206at2"/>
<gene>
    <name evidence="9" type="primary">thiE</name>
    <name evidence="13" type="ORF">C8D99_12513</name>
</gene>
<sequence>MNLREALKLYVIPDSRIGAPRSIEEQAELALDGGATMIQLRDKKMSGRELYETACRLSALCRSRGAAFVVNDRFDIALAAGAHGVHLGQEDLPVSVVRRIVPAGFLVGATAHSTEEGRLAEEQGADYVGIGAAFPTGTKTVASVIGVGGVRAIREALSLPSVAIGGISEENAAEVLSAGVDGIAVVSSVVGRPDIAGAARRLAEKVFSGKP</sequence>
<keyword evidence="14" id="KW-1185">Reference proteome</keyword>
<feature type="binding site" evidence="9">
    <location>
        <position position="110"/>
    </location>
    <ligand>
        <name>4-amino-2-methyl-5-(diphosphooxymethyl)pyrimidine</name>
        <dbReference type="ChEBI" id="CHEBI:57841"/>
    </ligand>
</feature>
<evidence type="ECO:0000256" key="7">
    <source>
        <dbReference type="ARBA" id="ARBA00047851"/>
    </source>
</evidence>
<dbReference type="UniPathway" id="UPA00060">
    <property type="reaction ID" value="UER00141"/>
</dbReference>
<evidence type="ECO:0000256" key="4">
    <source>
        <dbReference type="ARBA" id="ARBA00022842"/>
    </source>
</evidence>
<comment type="catalytic activity">
    <reaction evidence="8 9 10">
        <text>2-[(2R,5Z)-2-carboxy-4-methylthiazol-5(2H)-ylidene]ethyl phosphate + 4-amino-2-methyl-5-(diphosphooxymethyl)pyrimidine + 2 H(+) = thiamine phosphate + CO2 + diphosphate</text>
        <dbReference type="Rhea" id="RHEA:47844"/>
        <dbReference type="ChEBI" id="CHEBI:15378"/>
        <dbReference type="ChEBI" id="CHEBI:16526"/>
        <dbReference type="ChEBI" id="CHEBI:33019"/>
        <dbReference type="ChEBI" id="CHEBI:37575"/>
        <dbReference type="ChEBI" id="CHEBI:57841"/>
        <dbReference type="ChEBI" id="CHEBI:62899"/>
        <dbReference type="EC" id="2.5.1.3"/>
    </reaction>
</comment>
<evidence type="ECO:0000256" key="10">
    <source>
        <dbReference type="RuleBase" id="RU003826"/>
    </source>
</evidence>
<accession>A0A4R8M4F7</accession>
<evidence type="ECO:0000256" key="5">
    <source>
        <dbReference type="ARBA" id="ARBA00022977"/>
    </source>
</evidence>
<feature type="binding site" evidence="9">
    <location>
        <begin position="136"/>
        <end position="138"/>
    </location>
    <ligand>
        <name>2-[(2R,5Z)-2-carboxy-4-methylthiazol-5(2H)-ylidene]ethyl phosphate</name>
        <dbReference type="ChEBI" id="CHEBI:62899"/>
    </ligand>
</feature>
<dbReference type="GO" id="GO:0009228">
    <property type="term" value="P:thiamine biosynthetic process"/>
    <property type="evidence" value="ECO:0007669"/>
    <property type="project" value="UniProtKB-KW"/>
</dbReference>
<feature type="binding site" evidence="9">
    <location>
        <begin position="186"/>
        <end position="187"/>
    </location>
    <ligand>
        <name>2-[(2R,5Z)-2-carboxy-4-methylthiazol-5(2H)-ylidene]ethyl phosphate</name>
        <dbReference type="ChEBI" id="CHEBI:62899"/>
    </ligand>
</feature>
<dbReference type="Pfam" id="PF02581">
    <property type="entry name" value="TMP-TENI"/>
    <property type="match status" value="1"/>
</dbReference>
<dbReference type="GO" id="GO:0004789">
    <property type="term" value="F:thiamine-phosphate diphosphorylase activity"/>
    <property type="evidence" value="ECO:0007669"/>
    <property type="project" value="UniProtKB-UniRule"/>
</dbReference>
<reference evidence="13 14" key="1">
    <citation type="submission" date="2019-03" db="EMBL/GenBank/DDBJ databases">
        <title>Genomic Encyclopedia of Type Strains, Phase IV (KMG-IV): sequencing the most valuable type-strain genomes for metagenomic binning, comparative biology and taxonomic classification.</title>
        <authorList>
            <person name="Goeker M."/>
        </authorList>
    </citation>
    <scope>NUCLEOTIDE SEQUENCE [LARGE SCALE GENOMIC DNA]</scope>
    <source>
        <strain evidence="13 14">DSM 25964</strain>
    </source>
</reference>
<dbReference type="FunFam" id="3.20.20.70:FF:000096">
    <property type="entry name" value="Thiamine-phosphate synthase"/>
    <property type="match status" value="1"/>
</dbReference>
<keyword evidence="2 9" id="KW-0808">Transferase</keyword>
<keyword evidence="3 9" id="KW-0479">Metal-binding</keyword>
<evidence type="ECO:0000313" key="13">
    <source>
        <dbReference type="EMBL" id="TDY55333.1"/>
    </source>
</evidence>
<dbReference type="NCBIfam" id="TIGR00693">
    <property type="entry name" value="thiE"/>
    <property type="match status" value="1"/>
</dbReference>
<dbReference type="InterPro" id="IPR013785">
    <property type="entry name" value="Aldolase_TIM"/>
</dbReference>
<comment type="function">
    <text evidence="9">Condenses 4-methyl-5-(beta-hydroxyethyl)thiazole monophosphate (THZ-P) and 2-methyl-4-amino-5-hydroxymethyl pyrimidine pyrophosphate (HMP-PP) to form thiamine monophosphate (TMP).</text>
</comment>
<dbReference type="GO" id="GO:0009229">
    <property type="term" value="P:thiamine diphosphate biosynthetic process"/>
    <property type="evidence" value="ECO:0007669"/>
    <property type="project" value="UniProtKB-UniRule"/>
</dbReference>
<comment type="similarity">
    <text evidence="9 10">Belongs to the thiamine-phosphate synthase family.</text>
</comment>
<dbReference type="InterPro" id="IPR022998">
    <property type="entry name" value="ThiamineP_synth_TenI"/>
</dbReference>
<dbReference type="InterPro" id="IPR036206">
    <property type="entry name" value="ThiamineP_synth_sf"/>
</dbReference>
<dbReference type="RefSeq" id="WP_133959005.1">
    <property type="nucleotide sequence ID" value="NZ_SORI01000025.1"/>
</dbReference>
<name>A0A4R8M4F7_9BACT</name>
<evidence type="ECO:0000259" key="12">
    <source>
        <dbReference type="Pfam" id="PF02581"/>
    </source>
</evidence>
<dbReference type="InterPro" id="IPR034291">
    <property type="entry name" value="TMP_synthase"/>
</dbReference>
<feature type="binding site" evidence="9">
    <location>
        <position position="71"/>
    </location>
    <ligand>
        <name>4-amino-2-methyl-5-(diphosphooxymethyl)pyrimidine</name>
        <dbReference type="ChEBI" id="CHEBI:57841"/>
    </ligand>
</feature>
<evidence type="ECO:0000256" key="8">
    <source>
        <dbReference type="ARBA" id="ARBA00047883"/>
    </source>
</evidence>
<dbReference type="AlphaFoldDB" id="A0A4R8M4F7"/>
<evidence type="ECO:0000313" key="14">
    <source>
        <dbReference type="Proteomes" id="UP000295066"/>
    </source>
</evidence>
<dbReference type="Gene3D" id="3.20.20.70">
    <property type="entry name" value="Aldolase class I"/>
    <property type="match status" value="1"/>
</dbReference>
<evidence type="ECO:0000256" key="1">
    <source>
        <dbReference type="ARBA" id="ARBA00005165"/>
    </source>
</evidence>
<dbReference type="GO" id="GO:0005737">
    <property type="term" value="C:cytoplasm"/>
    <property type="evidence" value="ECO:0007669"/>
    <property type="project" value="TreeGrafter"/>
</dbReference>
<dbReference type="CDD" id="cd00564">
    <property type="entry name" value="TMP_TenI"/>
    <property type="match status" value="1"/>
</dbReference>
<dbReference type="EC" id="2.5.1.3" evidence="9"/>
<evidence type="ECO:0000256" key="9">
    <source>
        <dbReference type="HAMAP-Rule" id="MF_00097"/>
    </source>
</evidence>
<protein>
    <recommendedName>
        <fullName evidence="9">Thiamine-phosphate synthase</fullName>
        <shortName evidence="9">TP synthase</shortName>
        <shortName evidence="9">TPS</shortName>
        <ecNumber evidence="9">2.5.1.3</ecNumber>
    </recommendedName>
    <alternativeName>
        <fullName evidence="9">Thiamine-phosphate pyrophosphorylase</fullName>
        <shortName evidence="9">TMP pyrophosphorylase</shortName>
        <shortName evidence="9">TMP-PPase</shortName>
    </alternativeName>
</protein>
<dbReference type="GO" id="GO:0000287">
    <property type="term" value="F:magnesium ion binding"/>
    <property type="evidence" value="ECO:0007669"/>
    <property type="project" value="UniProtKB-UniRule"/>
</dbReference>
<evidence type="ECO:0000256" key="6">
    <source>
        <dbReference type="ARBA" id="ARBA00047334"/>
    </source>
</evidence>
<evidence type="ECO:0000256" key="2">
    <source>
        <dbReference type="ARBA" id="ARBA00022679"/>
    </source>
</evidence>
<feature type="binding site" evidence="9">
    <location>
        <position position="139"/>
    </location>
    <ligand>
        <name>4-amino-2-methyl-5-(diphosphooxymethyl)pyrimidine</name>
        <dbReference type="ChEBI" id="CHEBI:57841"/>
    </ligand>
</feature>
<feature type="binding site" evidence="9">
    <location>
        <position position="72"/>
    </location>
    <ligand>
        <name>Mg(2+)</name>
        <dbReference type="ChEBI" id="CHEBI:18420"/>
    </ligand>
</feature>
<feature type="domain" description="Thiamine phosphate synthase/TenI" evidence="12">
    <location>
        <begin position="9"/>
        <end position="189"/>
    </location>
</feature>
<dbReference type="HAMAP" id="MF_00097">
    <property type="entry name" value="TMP_synthase"/>
    <property type="match status" value="1"/>
</dbReference>
<proteinExistence type="inferred from homology"/>
<comment type="pathway">
    <text evidence="1 9 11">Cofactor biosynthesis; thiamine diphosphate biosynthesis; thiamine phosphate from 4-amino-2-methyl-5-diphosphomethylpyrimidine and 4-methyl-5-(2-phosphoethyl)-thiazole: step 1/1.</text>
</comment>
<dbReference type="EMBL" id="SORI01000025">
    <property type="protein sequence ID" value="TDY55333.1"/>
    <property type="molecule type" value="Genomic_DNA"/>
</dbReference>
<comment type="caution">
    <text evidence="13">The sequence shown here is derived from an EMBL/GenBank/DDBJ whole genome shotgun (WGS) entry which is preliminary data.</text>
</comment>
<keyword evidence="4 9" id="KW-0460">Magnesium</keyword>
<comment type="cofactor">
    <cofactor evidence="9">
        <name>Mg(2+)</name>
        <dbReference type="ChEBI" id="CHEBI:18420"/>
    </cofactor>
    <text evidence="9">Binds 1 Mg(2+) ion per subunit.</text>
</comment>
<feature type="binding site" evidence="9">
    <location>
        <position position="166"/>
    </location>
    <ligand>
        <name>2-[(2R,5Z)-2-carboxy-4-methylthiazol-5(2H)-ylidene]ethyl phosphate</name>
        <dbReference type="ChEBI" id="CHEBI:62899"/>
    </ligand>
</feature>
<feature type="binding site" evidence="9">
    <location>
        <begin position="39"/>
        <end position="43"/>
    </location>
    <ligand>
        <name>4-amino-2-methyl-5-(diphosphooxymethyl)pyrimidine</name>
        <dbReference type="ChEBI" id="CHEBI:57841"/>
    </ligand>
</feature>
<dbReference type="Proteomes" id="UP000295066">
    <property type="component" value="Unassembled WGS sequence"/>
</dbReference>
<comment type="catalytic activity">
    <reaction evidence="7 9 10">
        <text>2-(2-carboxy-4-methylthiazol-5-yl)ethyl phosphate + 4-amino-2-methyl-5-(diphosphooxymethyl)pyrimidine + 2 H(+) = thiamine phosphate + CO2 + diphosphate</text>
        <dbReference type="Rhea" id="RHEA:47848"/>
        <dbReference type="ChEBI" id="CHEBI:15378"/>
        <dbReference type="ChEBI" id="CHEBI:16526"/>
        <dbReference type="ChEBI" id="CHEBI:33019"/>
        <dbReference type="ChEBI" id="CHEBI:37575"/>
        <dbReference type="ChEBI" id="CHEBI:57841"/>
        <dbReference type="ChEBI" id="CHEBI:62890"/>
        <dbReference type="EC" id="2.5.1.3"/>
    </reaction>
</comment>
<dbReference type="PANTHER" id="PTHR20857">
    <property type="entry name" value="THIAMINE-PHOSPHATE PYROPHOSPHORYLASE"/>
    <property type="match status" value="1"/>
</dbReference>
<evidence type="ECO:0000256" key="3">
    <source>
        <dbReference type="ARBA" id="ARBA00022723"/>
    </source>
</evidence>
<dbReference type="PANTHER" id="PTHR20857:SF15">
    <property type="entry name" value="THIAMINE-PHOSPHATE SYNTHASE"/>
    <property type="match status" value="1"/>
</dbReference>
<keyword evidence="5 9" id="KW-0784">Thiamine biosynthesis</keyword>
<dbReference type="SUPFAM" id="SSF51391">
    <property type="entry name" value="Thiamin phosphate synthase"/>
    <property type="match status" value="1"/>
</dbReference>
<comment type="catalytic activity">
    <reaction evidence="6 9 10">
        <text>4-methyl-5-(2-phosphooxyethyl)-thiazole + 4-amino-2-methyl-5-(diphosphooxymethyl)pyrimidine + H(+) = thiamine phosphate + diphosphate</text>
        <dbReference type="Rhea" id="RHEA:22328"/>
        <dbReference type="ChEBI" id="CHEBI:15378"/>
        <dbReference type="ChEBI" id="CHEBI:33019"/>
        <dbReference type="ChEBI" id="CHEBI:37575"/>
        <dbReference type="ChEBI" id="CHEBI:57841"/>
        <dbReference type="ChEBI" id="CHEBI:58296"/>
        <dbReference type="EC" id="2.5.1.3"/>
    </reaction>
</comment>